<evidence type="ECO:0000256" key="8">
    <source>
        <dbReference type="SAM" id="Phobius"/>
    </source>
</evidence>
<dbReference type="PANTHER" id="PTHR11101">
    <property type="entry name" value="PHOSPHATE TRANSPORTER"/>
    <property type="match status" value="1"/>
</dbReference>
<keyword evidence="10" id="KW-1185">Reference proteome</keyword>
<reference evidence="9 10" key="1">
    <citation type="submission" date="2015-03" db="EMBL/GenBank/DDBJ databases">
        <title>Draft genome of the nematode, Opisthorchis viverrini.</title>
        <authorList>
            <person name="Mitreva M."/>
        </authorList>
    </citation>
    <scope>NUCLEOTIDE SEQUENCE [LARGE SCALE GENOMIC DNA]</scope>
    <source>
        <strain evidence="9">Khon Kaen</strain>
    </source>
</reference>
<evidence type="ECO:0000256" key="4">
    <source>
        <dbReference type="ARBA" id="ARBA00022592"/>
    </source>
</evidence>
<dbReference type="PANTHER" id="PTHR11101:SF80">
    <property type="entry name" value="PHOSPHATE TRANSPORTER"/>
    <property type="match status" value="1"/>
</dbReference>
<dbReference type="EMBL" id="KV892384">
    <property type="protein sequence ID" value="OON20892.1"/>
    <property type="molecule type" value="Genomic_DNA"/>
</dbReference>
<sequence length="147" mass="15392">MLIPEDQIWMVVVGFIVAFLLAFGIGANDVANSFGTSVGAKVLTLRQACVLATICELSGAILLGSKVANTIRKGIVDVDMFVDLENGPAILMVGQVASLCGSCVWLLVATFFRLPVSGTHSIVGATVGFSLVVLGIRSVKWIGLVKI</sequence>
<dbReference type="AlphaFoldDB" id="A0A1S8X2F6"/>
<feature type="transmembrane region" description="Helical" evidence="8">
    <location>
        <begin position="118"/>
        <end position="136"/>
    </location>
</feature>
<gene>
    <name evidence="9" type="ORF">X801_03215</name>
</gene>
<dbReference type="InterPro" id="IPR001204">
    <property type="entry name" value="Phos_transporter"/>
</dbReference>
<feature type="transmembrane region" description="Helical" evidence="8">
    <location>
        <begin position="89"/>
        <end position="112"/>
    </location>
</feature>
<keyword evidence="5 8" id="KW-0812">Transmembrane</keyword>
<evidence type="ECO:0000313" key="10">
    <source>
        <dbReference type="Proteomes" id="UP000243686"/>
    </source>
</evidence>
<name>A0A1S8X2F6_OPIVI</name>
<dbReference type="GO" id="GO:0035435">
    <property type="term" value="P:phosphate ion transmembrane transport"/>
    <property type="evidence" value="ECO:0007669"/>
    <property type="project" value="TreeGrafter"/>
</dbReference>
<evidence type="ECO:0000313" key="9">
    <source>
        <dbReference type="EMBL" id="OON20892.1"/>
    </source>
</evidence>
<feature type="transmembrane region" description="Helical" evidence="8">
    <location>
        <begin position="7"/>
        <end position="25"/>
    </location>
</feature>
<keyword evidence="6 8" id="KW-1133">Transmembrane helix</keyword>
<evidence type="ECO:0000256" key="6">
    <source>
        <dbReference type="ARBA" id="ARBA00022989"/>
    </source>
</evidence>
<organism evidence="9 10">
    <name type="scientific">Opisthorchis viverrini</name>
    <name type="common">Southeast Asian liver fluke</name>
    <dbReference type="NCBI Taxonomy" id="6198"/>
    <lineage>
        <taxon>Eukaryota</taxon>
        <taxon>Metazoa</taxon>
        <taxon>Spiralia</taxon>
        <taxon>Lophotrochozoa</taxon>
        <taxon>Platyhelminthes</taxon>
        <taxon>Trematoda</taxon>
        <taxon>Digenea</taxon>
        <taxon>Opisthorchiida</taxon>
        <taxon>Opisthorchiata</taxon>
        <taxon>Opisthorchiidae</taxon>
        <taxon>Opisthorchis</taxon>
    </lineage>
</organism>
<dbReference type="GO" id="GO:0016020">
    <property type="term" value="C:membrane"/>
    <property type="evidence" value="ECO:0007669"/>
    <property type="project" value="UniProtKB-SubCell"/>
</dbReference>
<dbReference type="Proteomes" id="UP000243686">
    <property type="component" value="Unassembled WGS sequence"/>
</dbReference>
<protein>
    <submittedName>
        <fullName evidence="9">Phosphate transporter family protein</fullName>
    </submittedName>
</protein>
<keyword evidence="3" id="KW-0813">Transport</keyword>
<evidence type="ECO:0000256" key="3">
    <source>
        <dbReference type="ARBA" id="ARBA00022448"/>
    </source>
</evidence>
<dbReference type="GO" id="GO:0005315">
    <property type="term" value="F:phosphate transmembrane transporter activity"/>
    <property type="evidence" value="ECO:0007669"/>
    <property type="project" value="InterPro"/>
</dbReference>
<keyword evidence="7 8" id="KW-0472">Membrane</keyword>
<evidence type="ECO:0000256" key="5">
    <source>
        <dbReference type="ARBA" id="ARBA00022692"/>
    </source>
</evidence>
<proteinExistence type="inferred from homology"/>
<feature type="non-terminal residue" evidence="9">
    <location>
        <position position="147"/>
    </location>
</feature>
<feature type="transmembrane region" description="Helical" evidence="8">
    <location>
        <begin position="45"/>
        <end position="68"/>
    </location>
</feature>
<accession>A0A1S8X2F6</accession>
<dbReference type="Pfam" id="PF01384">
    <property type="entry name" value="PHO4"/>
    <property type="match status" value="1"/>
</dbReference>
<evidence type="ECO:0000256" key="2">
    <source>
        <dbReference type="ARBA" id="ARBA00009916"/>
    </source>
</evidence>
<comment type="subcellular location">
    <subcellularLocation>
        <location evidence="1">Membrane</location>
        <topology evidence="1">Multi-pass membrane protein</topology>
    </subcellularLocation>
</comment>
<evidence type="ECO:0000256" key="7">
    <source>
        <dbReference type="ARBA" id="ARBA00023136"/>
    </source>
</evidence>
<comment type="similarity">
    <text evidence="2">Belongs to the inorganic phosphate transporter (PiT) (TC 2.A.20) family.</text>
</comment>
<evidence type="ECO:0000256" key="1">
    <source>
        <dbReference type="ARBA" id="ARBA00004141"/>
    </source>
</evidence>
<keyword evidence="4" id="KW-0592">Phosphate transport</keyword>